<dbReference type="AlphaFoldDB" id="A0A9D9H946"/>
<gene>
    <name evidence="3" type="ORF">IAA89_00535</name>
</gene>
<proteinExistence type="inferred from homology"/>
<comment type="similarity">
    <text evidence="1">Belongs to the HAM1 NTPase family.</text>
</comment>
<dbReference type="SUPFAM" id="SSF52972">
    <property type="entry name" value="ITPase-like"/>
    <property type="match status" value="1"/>
</dbReference>
<dbReference type="EMBL" id="JADIMP010000010">
    <property type="protein sequence ID" value="MBO8440927.1"/>
    <property type="molecule type" value="Genomic_DNA"/>
</dbReference>
<organism evidence="3 4">
    <name type="scientific">Candidatus Gallilactobacillus intestinavium</name>
    <dbReference type="NCBI Taxonomy" id="2840838"/>
    <lineage>
        <taxon>Bacteria</taxon>
        <taxon>Bacillati</taxon>
        <taxon>Bacillota</taxon>
        <taxon>Bacilli</taxon>
        <taxon>Lactobacillales</taxon>
        <taxon>Lactobacillaceae</taxon>
        <taxon>Lactobacillaceae incertae sedis</taxon>
        <taxon>Candidatus Gallilactobacillus</taxon>
    </lineage>
</organism>
<dbReference type="InterPro" id="IPR029001">
    <property type="entry name" value="ITPase-like_fam"/>
</dbReference>
<sequence>MERLIIIATNNVYKFNELRNILNYFDISCKPYWDFIDKQKFPKEGTTSLSDNSFNKSKFIFDKIKLPNVLGDDSGLFINELPNNLGITTMRELESNNCFSNYDRNKYIISLMKHCNDRSVNLITHLTLIKSEDEVLHGIGNMKGKISFIEKGINGSGFDKIFLLDKIGKTLAEFPFKDKWCFLSRTKAVRNLMEKN</sequence>
<reference evidence="3" key="1">
    <citation type="submission" date="2020-10" db="EMBL/GenBank/DDBJ databases">
        <authorList>
            <person name="Gilroy R."/>
        </authorList>
    </citation>
    <scope>NUCLEOTIDE SEQUENCE</scope>
    <source>
        <strain evidence="3">C6-149</strain>
    </source>
</reference>
<dbReference type="PANTHER" id="PTHR11067:SF9">
    <property type="entry name" value="INOSINE TRIPHOSPHATE PYROPHOSPHATASE"/>
    <property type="match status" value="1"/>
</dbReference>
<evidence type="ECO:0000256" key="1">
    <source>
        <dbReference type="ARBA" id="ARBA00008023"/>
    </source>
</evidence>
<reference evidence="3" key="2">
    <citation type="journal article" date="2021" name="PeerJ">
        <title>Extensive microbial diversity within the chicken gut microbiome revealed by metagenomics and culture.</title>
        <authorList>
            <person name="Gilroy R."/>
            <person name="Ravi A."/>
            <person name="Getino M."/>
            <person name="Pursley I."/>
            <person name="Horton D.L."/>
            <person name="Alikhan N.F."/>
            <person name="Baker D."/>
            <person name="Gharbi K."/>
            <person name="Hall N."/>
            <person name="Watson M."/>
            <person name="Adriaenssens E.M."/>
            <person name="Foster-Nyarko E."/>
            <person name="Jarju S."/>
            <person name="Secka A."/>
            <person name="Antonio M."/>
            <person name="Oren A."/>
            <person name="Chaudhuri R.R."/>
            <person name="La Ragione R."/>
            <person name="Hildebrand F."/>
            <person name="Pallen M.J."/>
        </authorList>
    </citation>
    <scope>NUCLEOTIDE SEQUENCE</scope>
    <source>
        <strain evidence="3">C6-149</strain>
    </source>
</reference>
<name>A0A9D9H946_9LACO</name>
<dbReference type="Gene3D" id="3.90.950.10">
    <property type="match status" value="1"/>
</dbReference>
<comment type="caution">
    <text evidence="3">The sequence shown here is derived from an EMBL/GenBank/DDBJ whole genome shotgun (WGS) entry which is preliminary data.</text>
</comment>
<dbReference type="Proteomes" id="UP000823614">
    <property type="component" value="Unassembled WGS sequence"/>
</dbReference>
<dbReference type="InterPro" id="IPR002637">
    <property type="entry name" value="RdgB/HAM1"/>
</dbReference>
<evidence type="ECO:0000256" key="2">
    <source>
        <dbReference type="ARBA" id="ARBA00022801"/>
    </source>
</evidence>
<dbReference type="GO" id="GO:0005829">
    <property type="term" value="C:cytosol"/>
    <property type="evidence" value="ECO:0007669"/>
    <property type="project" value="TreeGrafter"/>
</dbReference>
<dbReference type="GO" id="GO:0009143">
    <property type="term" value="P:nucleoside triphosphate catabolic process"/>
    <property type="evidence" value="ECO:0007669"/>
    <property type="project" value="InterPro"/>
</dbReference>
<dbReference type="CDD" id="cd00985">
    <property type="entry name" value="Maf_Ham1"/>
    <property type="match status" value="1"/>
</dbReference>
<dbReference type="PANTHER" id="PTHR11067">
    <property type="entry name" value="INOSINE TRIPHOSPHATE PYROPHOSPHATASE/HAM1 PROTEIN"/>
    <property type="match status" value="1"/>
</dbReference>
<evidence type="ECO:0000313" key="4">
    <source>
        <dbReference type="Proteomes" id="UP000823614"/>
    </source>
</evidence>
<dbReference type="Pfam" id="PF01725">
    <property type="entry name" value="Ham1p_like"/>
    <property type="match status" value="1"/>
</dbReference>
<accession>A0A9D9H946</accession>
<protein>
    <submittedName>
        <fullName evidence="3">Non-canonical purine NTP pyrophosphatase</fullName>
    </submittedName>
</protein>
<evidence type="ECO:0000313" key="3">
    <source>
        <dbReference type="EMBL" id="MBO8440927.1"/>
    </source>
</evidence>
<dbReference type="GO" id="GO:0047429">
    <property type="term" value="F:nucleoside triphosphate diphosphatase activity"/>
    <property type="evidence" value="ECO:0007669"/>
    <property type="project" value="InterPro"/>
</dbReference>
<keyword evidence="2" id="KW-0378">Hydrolase</keyword>